<dbReference type="RefSeq" id="WP_130186473.1">
    <property type="nucleotide sequence ID" value="NZ_CP035913.1"/>
</dbReference>
<dbReference type="InterPro" id="IPR006597">
    <property type="entry name" value="Sel1-like"/>
</dbReference>
<keyword evidence="4" id="KW-0472">Membrane</keyword>
<dbReference type="PANTHER" id="PTHR11102:SF160">
    <property type="entry name" value="ERAD-ASSOCIATED E3 UBIQUITIN-PROTEIN LIGASE COMPONENT HRD3"/>
    <property type="match status" value="1"/>
</dbReference>
<feature type="signal peptide" evidence="5">
    <location>
        <begin position="1"/>
        <end position="25"/>
    </location>
</feature>
<dbReference type="Proteomes" id="UP000290637">
    <property type="component" value="Chromosome"/>
</dbReference>
<evidence type="ECO:0000259" key="6">
    <source>
        <dbReference type="PROSITE" id="PS52015"/>
    </source>
</evidence>
<feature type="chain" id="PRO_5020537761" evidence="5">
    <location>
        <begin position="26"/>
        <end position="358"/>
    </location>
</feature>
<evidence type="ECO:0000256" key="3">
    <source>
        <dbReference type="ARBA" id="ARBA00022989"/>
    </source>
</evidence>
<comment type="subcellular location">
    <subcellularLocation>
        <location evidence="1">Membrane</location>
        <topology evidence="1">Single-pass membrane protein</topology>
    </subcellularLocation>
</comment>
<evidence type="ECO:0000313" key="8">
    <source>
        <dbReference type="Proteomes" id="UP000290637"/>
    </source>
</evidence>
<dbReference type="InterPro" id="IPR006260">
    <property type="entry name" value="TonB/TolA_C"/>
</dbReference>
<accession>A0A4P6KX10</accession>
<dbReference type="InterPro" id="IPR037682">
    <property type="entry name" value="TonB_C"/>
</dbReference>
<dbReference type="SMART" id="SM00671">
    <property type="entry name" value="SEL1"/>
    <property type="match status" value="4"/>
</dbReference>
<dbReference type="Pfam" id="PF08238">
    <property type="entry name" value="Sel1"/>
    <property type="match status" value="4"/>
</dbReference>
<evidence type="ECO:0000256" key="5">
    <source>
        <dbReference type="SAM" id="SignalP"/>
    </source>
</evidence>
<evidence type="ECO:0000256" key="1">
    <source>
        <dbReference type="ARBA" id="ARBA00004167"/>
    </source>
</evidence>
<dbReference type="NCBIfam" id="TIGR01352">
    <property type="entry name" value="tonB_Cterm"/>
    <property type="match status" value="1"/>
</dbReference>
<dbReference type="KEGG" id="plue:EWM63_10535"/>
<reference evidence="7 8" key="1">
    <citation type="submission" date="2019-02" db="EMBL/GenBank/DDBJ databases">
        <title>Draft Genome Sequences of Six Type Strains of the Genus Massilia.</title>
        <authorList>
            <person name="Miess H."/>
            <person name="Frediansyhah A."/>
            <person name="Gross H."/>
        </authorList>
    </citation>
    <scope>NUCLEOTIDE SEQUENCE [LARGE SCALE GENOMIC DNA]</scope>
    <source>
        <strain evidence="7 8">DSM 17473</strain>
    </source>
</reference>
<dbReference type="Pfam" id="PF03544">
    <property type="entry name" value="TonB_C"/>
    <property type="match status" value="1"/>
</dbReference>
<keyword evidence="8" id="KW-1185">Reference proteome</keyword>
<dbReference type="EMBL" id="CP035913">
    <property type="protein sequence ID" value="QBE63344.1"/>
    <property type="molecule type" value="Genomic_DNA"/>
</dbReference>
<feature type="domain" description="TonB C-terminal" evidence="6">
    <location>
        <begin position="27"/>
        <end position="123"/>
    </location>
</feature>
<protein>
    <submittedName>
        <fullName evidence="7">TonB family protein</fullName>
    </submittedName>
</protein>
<dbReference type="PROSITE" id="PS52015">
    <property type="entry name" value="TONB_CTD"/>
    <property type="match status" value="1"/>
</dbReference>
<dbReference type="Gene3D" id="3.30.1150.10">
    <property type="match status" value="1"/>
</dbReference>
<dbReference type="SUPFAM" id="SSF74653">
    <property type="entry name" value="TolA/TonB C-terminal domain"/>
    <property type="match status" value="1"/>
</dbReference>
<evidence type="ECO:0000256" key="4">
    <source>
        <dbReference type="ARBA" id="ARBA00023136"/>
    </source>
</evidence>
<dbReference type="GO" id="GO:0055085">
    <property type="term" value="P:transmembrane transport"/>
    <property type="evidence" value="ECO:0007669"/>
    <property type="project" value="InterPro"/>
</dbReference>
<evidence type="ECO:0000313" key="7">
    <source>
        <dbReference type="EMBL" id="QBE63344.1"/>
    </source>
</evidence>
<organism evidence="7 8">
    <name type="scientific">Pseudoduganella lutea</name>
    <dbReference type="NCBI Taxonomy" id="321985"/>
    <lineage>
        <taxon>Bacteria</taxon>
        <taxon>Pseudomonadati</taxon>
        <taxon>Pseudomonadota</taxon>
        <taxon>Betaproteobacteria</taxon>
        <taxon>Burkholderiales</taxon>
        <taxon>Oxalobacteraceae</taxon>
        <taxon>Telluria group</taxon>
        <taxon>Pseudoduganella</taxon>
    </lineage>
</organism>
<gene>
    <name evidence="7" type="ORF">EWM63_10535</name>
</gene>
<dbReference type="Gene3D" id="1.25.40.10">
    <property type="entry name" value="Tetratricopeptide repeat domain"/>
    <property type="match status" value="1"/>
</dbReference>
<evidence type="ECO:0000256" key="2">
    <source>
        <dbReference type="ARBA" id="ARBA00022692"/>
    </source>
</evidence>
<keyword evidence="5" id="KW-0732">Signal</keyword>
<dbReference type="InterPro" id="IPR011990">
    <property type="entry name" value="TPR-like_helical_dom_sf"/>
</dbReference>
<dbReference type="GO" id="GO:0016020">
    <property type="term" value="C:membrane"/>
    <property type="evidence" value="ECO:0007669"/>
    <property type="project" value="UniProtKB-SubCell"/>
</dbReference>
<keyword evidence="3" id="KW-1133">Transmembrane helix</keyword>
<proteinExistence type="predicted"/>
<dbReference type="InterPro" id="IPR050767">
    <property type="entry name" value="Sel1_AlgK"/>
</dbReference>
<dbReference type="AlphaFoldDB" id="A0A4P6KX10"/>
<name>A0A4P6KX10_9BURK</name>
<sequence length="358" mass="38062">MPLTRLARTSVSIIAAALCAAPAVAATTPAVADFNTCDKPVWPKEALRQAQQGKVTLAFKISEAGAVTDSRIVKSSGFPMLDMAARDGIMKCRFVPATQDGKPQAAWMKMQYVWTLEKKASDPAAVAAALEADRQAAEGGDAAAALRMAKRYMTTAHGSNDPHNQEQGAWWLRKAADGGNTQAMEILGMMLFHGRGMAQDKADGVRWIEQAAEQGAANAQATYGFLLLRGEGVTKNEAAGEEWLLKAAQQDHPQAQTQLAWLQIQRGAVDAGTIALLERAAERGEMPARLMLARCYERGAGVAQDHTKAFALYARAAASGSSEAKRALVSLYDKGAGLPEDRRAASTILGRADAPAAN</sequence>
<keyword evidence="2" id="KW-0812">Transmembrane</keyword>
<dbReference type="SUPFAM" id="SSF81901">
    <property type="entry name" value="HCP-like"/>
    <property type="match status" value="2"/>
</dbReference>
<dbReference type="PANTHER" id="PTHR11102">
    <property type="entry name" value="SEL-1-LIKE PROTEIN"/>
    <property type="match status" value="1"/>
</dbReference>
<dbReference type="OrthoDB" id="8769760at2"/>